<keyword evidence="1" id="KW-0175">Coiled coil</keyword>
<sequence>MDDEEPVIDSFSTPDDISDVTVIVEDKKIFAHKAILAKISPVFARMLYSDGFREFQTNEVILPGKQYDHIIELLKCIYPNILKPIDNTNAMYLLPLSDEYSIFILKKSIQRFFISTINSISYKYGNNLTRLFDLLTLAQLYRLNKLQENIYEQLTNHFDAEQWNKIDLSIDIRYHLLELFVKKQEIKLKDKQNKINQLEDVCLKQKFEIQRLKSEVESRSQ</sequence>
<feature type="coiled-coil region" evidence="1">
    <location>
        <begin position="181"/>
        <end position="215"/>
    </location>
</feature>
<dbReference type="Pfam" id="PF00651">
    <property type="entry name" value="BTB"/>
    <property type="match status" value="1"/>
</dbReference>
<dbReference type="InterPro" id="IPR011333">
    <property type="entry name" value="SKP1/BTB/POZ_sf"/>
</dbReference>
<dbReference type="AlphaFoldDB" id="A0A818PC71"/>
<dbReference type="CDD" id="cd18186">
    <property type="entry name" value="BTB_POZ_ZBTB_KLHL-like"/>
    <property type="match status" value="1"/>
</dbReference>
<accession>A0A818PC71</accession>
<reference evidence="3" key="1">
    <citation type="submission" date="2021-02" db="EMBL/GenBank/DDBJ databases">
        <authorList>
            <person name="Nowell W R."/>
        </authorList>
    </citation>
    <scope>NUCLEOTIDE SEQUENCE</scope>
</reference>
<gene>
    <name evidence="3" type="ORF">KXQ929_LOCUS6146</name>
</gene>
<dbReference type="PANTHER" id="PTHR22744:SF17">
    <property type="entry name" value="BTB DOMAIN-CONTAINING PROTEIN"/>
    <property type="match status" value="1"/>
</dbReference>
<dbReference type="PANTHER" id="PTHR22744">
    <property type="entry name" value="HELIX LOOP HELIX PROTEIN 21-RELATED"/>
    <property type="match status" value="1"/>
</dbReference>
<dbReference type="Gene3D" id="3.30.710.10">
    <property type="entry name" value="Potassium Channel Kv1.1, Chain A"/>
    <property type="match status" value="1"/>
</dbReference>
<dbReference type="InterPro" id="IPR000210">
    <property type="entry name" value="BTB/POZ_dom"/>
</dbReference>
<evidence type="ECO:0000256" key="1">
    <source>
        <dbReference type="SAM" id="Coils"/>
    </source>
</evidence>
<evidence type="ECO:0000313" key="4">
    <source>
        <dbReference type="Proteomes" id="UP000663868"/>
    </source>
</evidence>
<evidence type="ECO:0000313" key="3">
    <source>
        <dbReference type="EMBL" id="CAF3620870.1"/>
    </source>
</evidence>
<feature type="domain" description="BTB" evidence="2">
    <location>
        <begin position="18"/>
        <end position="86"/>
    </location>
</feature>
<name>A0A818PC71_9BILA</name>
<organism evidence="3 4">
    <name type="scientific">Adineta steineri</name>
    <dbReference type="NCBI Taxonomy" id="433720"/>
    <lineage>
        <taxon>Eukaryota</taxon>
        <taxon>Metazoa</taxon>
        <taxon>Spiralia</taxon>
        <taxon>Gnathifera</taxon>
        <taxon>Rotifera</taxon>
        <taxon>Eurotatoria</taxon>
        <taxon>Bdelloidea</taxon>
        <taxon>Adinetida</taxon>
        <taxon>Adinetidae</taxon>
        <taxon>Adineta</taxon>
    </lineage>
</organism>
<evidence type="ECO:0000259" key="2">
    <source>
        <dbReference type="PROSITE" id="PS50097"/>
    </source>
</evidence>
<protein>
    <recommendedName>
        <fullName evidence="2">BTB domain-containing protein</fullName>
    </recommendedName>
</protein>
<dbReference type="PROSITE" id="PS50097">
    <property type="entry name" value="BTB"/>
    <property type="match status" value="1"/>
</dbReference>
<comment type="caution">
    <text evidence="3">The sequence shown here is derived from an EMBL/GenBank/DDBJ whole genome shotgun (WGS) entry which is preliminary data.</text>
</comment>
<dbReference type="Proteomes" id="UP000663868">
    <property type="component" value="Unassembled WGS sequence"/>
</dbReference>
<dbReference type="SUPFAM" id="SSF54695">
    <property type="entry name" value="POZ domain"/>
    <property type="match status" value="1"/>
</dbReference>
<dbReference type="EMBL" id="CAJOBB010000234">
    <property type="protein sequence ID" value="CAF3620870.1"/>
    <property type="molecule type" value="Genomic_DNA"/>
</dbReference>
<dbReference type="SMART" id="SM00225">
    <property type="entry name" value="BTB"/>
    <property type="match status" value="1"/>
</dbReference>
<proteinExistence type="predicted"/>